<dbReference type="InterPro" id="IPR024344">
    <property type="entry name" value="MDMPI_metal-binding"/>
</dbReference>
<feature type="domain" description="tRNA wybutosine-synthesis" evidence="2">
    <location>
        <begin position="176"/>
        <end position="226"/>
    </location>
</feature>
<evidence type="ECO:0000259" key="3">
    <source>
        <dbReference type="Pfam" id="PF11716"/>
    </source>
</evidence>
<gene>
    <name evidence="4" type="ORF">GCM10010439_30550</name>
</gene>
<dbReference type="RefSeq" id="WP_344451034.1">
    <property type="nucleotide sequence ID" value="NZ_BAAATZ010000012.1"/>
</dbReference>
<dbReference type="Pfam" id="PF08608">
    <property type="entry name" value="Wyosine_form"/>
    <property type="match status" value="1"/>
</dbReference>
<feature type="domain" description="Mycothiol-dependent maleylpyruvate isomerase metal-binding" evidence="3">
    <location>
        <begin position="8"/>
        <end position="139"/>
    </location>
</feature>
<dbReference type="Gene3D" id="1.20.120.450">
    <property type="entry name" value="dinb family like domain"/>
    <property type="match status" value="1"/>
</dbReference>
<feature type="region of interest" description="Disordered" evidence="1">
    <location>
        <begin position="240"/>
        <end position="262"/>
    </location>
</feature>
<dbReference type="InterPro" id="IPR013917">
    <property type="entry name" value="tRNA_wybutosine-synth"/>
</dbReference>
<dbReference type="InterPro" id="IPR017517">
    <property type="entry name" value="Maleyloyr_isom"/>
</dbReference>
<dbReference type="NCBIfam" id="TIGR03084">
    <property type="entry name" value="TIGR03084 family metal-binding protein"/>
    <property type="match status" value="1"/>
</dbReference>
<name>A0ABN3U8N0_9ACTN</name>
<dbReference type="InterPro" id="IPR017518">
    <property type="entry name" value="CHP03084"/>
</dbReference>
<reference evidence="4 5" key="1">
    <citation type="journal article" date="2019" name="Int. J. Syst. Evol. Microbiol.">
        <title>The Global Catalogue of Microorganisms (GCM) 10K type strain sequencing project: providing services to taxonomists for standard genome sequencing and annotation.</title>
        <authorList>
            <consortium name="The Broad Institute Genomics Platform"/>
            <consortium name="The Broad Institute Genome Sequencing Center for Infectious Disease"/>
            <person name="Wu L."/>
            <person name="Ma J."/>
        </authorList>
    </citation>
    <scope>NUCLEOTIDE SEQUENCE [LARGE SCALE GENOMIC DNA]</scope>
    <source>
        <strain evidence="4 5">JCM 8201</strain>
    </source>
</reference>
<protein>
    <submittedName>
        <fullName evidence="4">TIGR03084 family metal-binding protein</fullName>
    </submittedName>
</protein>
<dbReference type="SUPFAM" id="SSF109854">
    <property type="entry name" value="DinB/YfiT-like putative metalloenzymes"/>
    <property type="match status" value="1"/>
</dbReference>
<evidence type="ECO:0000313" key="5">
    <source>
        <dbReference type="Proteomes" id="UP001501842"/>
    </source>
</evidence>
<accession>A0ABN3U8N0</accession>
<sequence length="262" mass="28006">MGIFEDLLAEGEELDALVSGLEPARWALPTPAEGWTVAHQIAHLVWTDRQATLAATDPEAFREMLRTADPDLVERGADPSGHSPGGLLEAWRTSRAEVAEALRAVPPGGRIPWFGPPMAGPSMATARLMETWAHGQDVADALGVARTPSERLRHVAHIAVRARDYAFSVNGLSAPERPFYVVLESPSGEHWSWGPSTAAQTVTGSALDFCLLAVRRRHRDDLSLTARGGDASRWLDLVQAFAGPPGPGRPPAKGSPAASSTH</sequence>
<comment type="caution">
    <text evidence="4">The sequence shown here is derived from an EMBL/GenBank/DDBJ whole genome shotgun (WGS) entry which is preliminary data.</text>
</comment>
<dbReference type="NCBIfam" id="TIGR03083">
    <property type="entry name" value="maleylpyruvate isomerase family mycothiol-dependent enzyme"/>
    <property type="match status" value="1"/>
</dbReference>
<evidence type="ECO:0000259" key="2">
    <source>
        <dbReference type="Pfam" id="PF08608"/>
    </source>
</evidence>
<dbReference type="EMBL" id="BAAATZ010000012">
    <property type="protein sequence ID" value="GAA2726797.1"/>
    <property type="molecule type" value="Genomic_DNA"/>
</dbReference>
<dbReference type="Proteomes" id="UP001501842">
    <property type="component" value="Unassembled WGS sequence"/>
</dbReference>
<keyword evidence="5" id="KW-1185">Reference proteome</keyword>
<evidence type="ECO:0000313" key="4">
    <source>
        <dbReference type="EMBL" id="GAA2726797.1"/>
    </source>
</evidence>
<evidence type="ECO:0000256" key="1">
    <source>
        <dbReference type="SAM" id="MobiDB-lite"/>
    </source>
</evidence>
<feature type="compositionally biased region" description="Low complexity" evidence="1">
    <location>
        <begin position="251"/>
        <end position="262"/>
    </location>
</feature>
<organism evidence="4 5">
    <name type="scientific">Actinocorallia aurantiaca</name>
    <dbReference type="NCBI Taxonomy" id="46204"/>
    <lineage>
        <taxon>Bacteria</taxon>
        <taxon>Bacillati</taxon>
        <taxon>Actinomycetota</taxon>
        <taxon>Actinomycetes</taxon>
        <taxon>Streptosporangiales</taxon>
        <taxon>Thermomonosporaceae</taxon>
        <taxon>Actinocorallia</taxon>
    </lineage>
</organism>
<dbReference type="InterPro" id="IPR034660">
    <property type="entry name" value="DinB/YfiT-like"/>
</dbReference>
<proteinExistence type="predicted"/>
<dbReference type="Pfam" id="PF11716">
    <property type="entry name" value="MDMPI_N"/>
    <property type="match status" value="1"/>
</dbReference>